<evidence type="ECO:0000313" key="3">
    <source>
        <dbReference type="Proteomes" id="UP001066276"/>
    </source>
</evidence>
<dbReference type="Proteomes" id="UP001066276">
    <property type="component" value="Chromosome 7"/>
</dbReference>
<feature type="region of interest" description="Disordered" evidence="1">
    <location>
        <begin position="1"/>
        <end position="27"/>
    </location>
</feature>
<name>A0AAV7PNP5_PLEWA</name>
<comment type="caution">
    <text evidence="2">The sequence shown here is derived from an EMBL/GenBank/DDBJ whole genome shotgun (WGS) entry which is preliminary data.</text>
</comment>
<proteinExistence type="predicted"/>
<dbReference type="AlphaFoldDB" id="A0AAV7PNP5"/>
<feature type="compositionally biased region" description="Polar residues" evidence="1">
    <location>
        <begin position="13"/>
        <end position="26"/>
    </location>
</feature>
<dbReference type="EMBL" id="JANPWB010000011">
    <property type="protein sequence ID" value="KAJ1127055.1"/>
    <property type="molecule type" value="Genomic_DNA"/>
</dbReference>
<sequence length="116" mass="12927">MESSENPLGPSKNIPSLSSLPTVGSETDTRNVDYEAMLLAGRVALEAELRDPDDVAHHRNAYKQTVMIRKKVALRSKLDSLDRSVAKKSSKLSWESMRDFKRLTKVMPLLSSNVPS</sequence>
<gene>
    <name evidence="2" type="ORF">NDU88_005461</name>
</gene>
<keyword evidence="3" id="KW-1185">Reference proteome</keyword>
<accession>A0AAV7PNP5</accession>
<evidence type="ECO:0000256" key="1">
    <source>
        <dbReference type="SAM" id="MobiDB-lite"/>
    </source>
</evidence>
<protein>
    <submittedName>
        <fullName evidence="2">Uncharacterized protein</fullName>
    </submittedName>
</protein>
<organism evidence="2 3">
    <name type="scientific">Pleurodeles waltl</name>
    <name type="common">Iberian ribbed newt</name>
    <dbReference type="NCBI Taxonomy" id="8319"/>
    <lineage>
        <taxon>Eukaryota</taxon>
        <taxon>Metazoa</taxon>
        <taxon>Chordata</taxon>
        <taxon>Craniata</taxon>
        <taxon>Vertebrata</taxon>
        <taxon>Euteleostomi</taxon>
        <taxon>Amphibia</taxon>
        <taxon>Batrachia</taxon>
        <taxon>Caudata</taxon>
        <taxon>Salamandroidea</taxon>
        <taxon>Salamandridae</taxon>
        <taxon>Pleurodelinae</taxon>
        <taxon>Pleurodeles</taxon>
    </lineage>
</organism>
<evidence type="ECO:0000313" key="2">
    <source>
        <dbReference type="EMBL" id="KAJ1127055.1"/>
    </source>
</evidence>
<reference evidence="2" key="1">
    <citation type="journal article" date="2022" name="bioRxiv">
        <title>Sequencing and chromosome-scale assembly of the giantPleurodeles waltlgenome.</title>
        <authorList>
            <person name="Brown T."/>
            <person name="Elewa A."/>
            <person name="Iarovenko S."/>
            <person name="Subramanian E."/>
            <person name="Araus A.J."/>
            <person name="Petzold A."/>
            <person name="Susuki M."/>
            <person name="Suzuki K.-i.T."/>
            <person name="Hayashi T."/>
            <person name="Toyoda A."/>
            <person name="Oliveira C."/>
            <person name="Osipova E."/>
            <person name="Leigh N.D."/>
            <person name="Simon A."/>
            <person name="Yun M.H."/>
        </authorList>
    </citation>
    <scope>NUCLEOTIDE SEQUENCE</scope>
    <source>
        <strain evidence="2">20211129_DDA</strain>
        <tissue evidence="2">Liver</tissue>
    </source>
</reference>